<gene>
    <name evidence="7" type="ORF">CP557_05515</name>
</gene>
<accession>A0A2A5QT97</accession>
<dbReference type="InterPro" id="IPR051452">
    <property type="entry name" value="Diverse_Oxidoreductases"/>
</dbReference>
<evidence type="ECO:0000256" key="5">
    <source>
        <dbReference type="ARBA" id="ARBA00023014"/>
    </source>
</evidence>
<dbReference type="EMBL" id="NXNI01000001">
    <property type="protein sequence ID" value="PCR90044.1"/>
    <property type="molecule type" value="Genomic_DNA"/>
</dbReference>
<dbReference type="InterPro" id="IPR006058">
    <property type="entry name" value="2Fe2S_fd_BS"/>
</dbReference>
<reference evidence="7 8" key="1">
    <citation type="submission" date="2017-09" db="EMBL/GenBank/DDBJ databases">
        <title>Genome sequences of Natrinema ejinorence JCM 13890T.</title>
        <authorList>
            <person name="Roh S.W."/>
            <person name="Kim Y.B."/>
            <person name="Kim J.Y."/>
        </authorList>
    </citation>
    <scope>NUCLEOTIDE SEQUENCE [LARGE SCALE GENOMIC DNA]</scope>
    <source>
        <strain evidence="7 8">JCM 13890</strain>
    </source>
</reference>
<dbReference type="InterPro" id="IPR001041">
    <property type="entry name" value="2Fe-2S_ferredoxin-type"/>
</dbReference>
<evidence type="ECO:0000313" key="8">
    <source>
        <dbReference type="Proteomes" id="UP000219689"/>
    </source>
</evidence>
<dbReference type="GO" id="GO:0051537">
    <property type="term" value="F:2 iron, 2 sulfur cluster binding"/>
    <property type="evidence" value="ECO:0007669"/>
    <property type="project" value="UniProtKB-KW"/>
</dbReference>
<evidence type="ECO:0000313" key="7">
    <source>
        <dbReference type="EMBL" id="PCR90044.1"/>
    </source>
</evidence>
<protein>
    <submittedName>
        <fullName evidence="7">(2Fe-2S)-binding protein</fullName>
    </submittedName>
</protein>
<dbReference type="GO" id="GO:0016491">
    <property type="term" value="F:oxidoreductase activity"/>
    <property type="evidence" value="ECO:0007669"/>
    <property type="project" value="UniProtKB-KW"/>
</dbReference>
<evidence type="ECO:0000259" key="6">
    <source>
        <dbReference type="PROSITE" id="PS51085"/>
    </source>
</evidence>
<dbReference type="SUPFAM" id="SSF54292">
    <property type="entry name" value="2Fe-2S ferredoxin-like"/>
    <property type="match status" value="1"/>
</dbReference>
<dbReference type="FunFam" id="1.10.150.120:FF:000003">
    <property type="entry name" value="Carbon monoxide dehydrogenase, small subunit"/>
    <property type="match status" value="1"/>
</dbReference>
<dbReference type="SUPFAM" id="SSF47741">
    <property type="entry name" value="CO dehydrogenase ISP C-domain like"/>
    <property type="match status" value="1"/>
</dbReference>
<dbReference type="Pfam" id="PF00111">
    <property type="entry name" value="Fer2"/>
    <property type="match status" value="1"/>
</dbReference>
<evidence type="ECO:0000256" key="2">
    <source>
        <dbReference type="ARBA" id="ARBA00022723"/>
    </source>
</evidence>
<dbReference type="InterPro" id="IPR036010">
    <property type="entry name" value="2Fe-2S_ferredoxin-like_sf"/>
</dbReference>
<name>A0A2A5QT97_9EURY</name>
<dbReference type="FunFam" id="3.10.20.30:FF:000020">
    <property type="entry name" value="Xanthine dehydrogenase iron-sulfur subunit"/>
    <property type="match status" value="1"/>
</dbReference>
<evidence type="ECO:0000256" key="4">
    <source>
        <dbReference type="ARBA" id="ARBA00023004"/>
    </source>
</evidence>
<dbReference type="CDD" id="cd00207">
    <property type="entry name" value="fer2"/>
    <property type="match status" value="1"/>
</dbReference>
<dbReference type="Pfam" id="PF01799">
    <property type="entry name" value="Fer2_2"/>
    <property type="match status" value="1"/>
</dbReference>
<keyword evidence="2" id="KW-0479">Metal-binding</keyword>
<dbReference type="InterPro" id="IPR002888">
    <property type="entry name" value="2Fe-2S-bd"/>
</dbReference>
<evidence type="ECO:0000256" key="1">
    <source>
        <dbReference type="ARBA" id="ARBA00022714"/>
    </source>
</evidence>
<dbReference type="PANTHER" id="PTHR44379">
    <property type="entry name" value="OXIDOREDUCTASE WITH IRON-SULFUR SUBUNIT"/>
    <property type="match status" value="1"/>
</dbReference>
<keyword evidence="4" id="KW-0408">Iron</keyword>
<dbReference type="Proteomes" id="UP000219689">
    <property type="component" value="Unassembled WGS sequence"/>
</dbReference>
<keyword evidence="8" id="KW-1185">Reference proteome</keyword>
<dbReference type="PROSITE" id="PS00197">
    <property type="entry name" value="2FE2S_FER_1"/>
    <property type="match status" value="1"/>
</dbReference>
<dbReference type="AlphaFoldDB" id="A0A2A5QT97"/>
<feature type="domain" description="2Fe-2S ferredoxin-type" evidence="6">
    <location>
        <begin position="12"/>
        <end position="88"/>
    </location>
</feature>
<sequence>MPSTTSDTIEPESITITINGEEYEREVEPRRLLSDFIRQDIGLTGTHVGCEHGACGTCNVLMDGETVRSCLTFAVQADGAEIETVESLGTVDDMHPIQEAFHENHGLQCGFCTPGMLLSTKELLEENPDPDRESIKEALGANVCRCTGYAPIIESVEAAAERIQAPAEAEGEELSTAGDD</sequence>
<dbReference type="GO" id="GO:0046872">
    <property type="term" value="F:metal ion binding"/>
    <property type="evidence" value="ECO:0007669"/>
    <property type="project" value="UniProtKB-KW"/>
</dbReference>
<dbReference type="PROSITE" id="PS51085">
    <property type="entry name" value="2FE2S_FER_2"/>
    <property type="match status" value="1"/>
</dbReference>
<dbReference type="Gene3D" id="3.10.20.30">
    <property type="match status" value="1"/>
</dbReference>
<dbReference type="PANTHER" id="PTHR44379:SF5">
    <property type="entry name" value="OXIDOREDUCTASE WITH IRON-SULFUR SUBUNIT"/>
    <property type="match status" value="1"/>
</dbReference>
<evidence type="ECO:0000256" key="3">
    <source>
        <dbReference type="ARBA" id="ARBA00023002"/>
    </source>
</evidence>
<keyword evidence="3" id="KW-0560">Oxidoreductase</keyword>
<comment type="caution">
    <text evidence="7">The sequence shown here is derived from an EMBL/GenBank/DDBJ whole genome shotgun (WGS) entry which is preliminary data.</text>
</comment>
<dbReference type="OrthoDB" id="37184at2157"/>
<keyword evidence="5" id="KW-0411">Iron-sulfur</keyword>
<dbReference type="InterPro" id="IPR036884">
    <property type="entry name" value="2Fe-2S-bd_dom_sf"/>
</dbReference>
<proteinExistence type="predicted"/>
<organism evidence="7 8">
    <name type="scientific">Natrinema ejinorense</name>
    <dbReference type="NCBI Taxonomy" id="373386"/>
    <lineage>
        <taxon>Archaea</taxon>
        <taxon>Methanobacteriati</taxon>
        <taxon>Methanobacteriota</taxon>
        <taxon>Stenosarchaea group</taxon>
        <taxon>Halobacteria</taxon>
        <taxon>Halobacteriales</taxon>
        <taxon>Natrialbaceae</taxon>
        <taxon>Natrinema</taxon>
    </lineage>
</organism>
<dbReference type="Gene3D" id="1.10.150.120">
    <property type="entry name" value="[2Fe-2S]-binding domain"/>
    <property type="match status" value="1"/>
</dbReference>
<dbReference type="InterPro" id="IPR012675">
    <property type="entry name" value="Beta-grasp_dom_sf"/>
</dbReference>
<keyword evidence="1" id="KW-0001">2Fe-2S</keyword>
<dbReference type="RefSeq" id="WP_097378988.1">
    <property type="nucleotide sequence ID" value="NZ_NXNI01000001.1"/>
</dbReference>